<name>U1N0C3_9EURY</name>
<dbReference type="AlphaFoldDB" id="U1N0C3"/>
<accession>U1N0C3</accession>
<evidence type="ECO:0000313" key="1">
    <source>
        <dbReference type="EMBL" id="ERG96244.1"/>
    </source>
</evidence>
<sequence length="71" mass="7575">MTHSYRFHHPPVRHSIPTVVGTLSAHGKAGVFTLSFYNHVVGSDAIDAVSDSATPHVDMYTSCDGSDESSS</sequence>
<proteinExistence type="predicted"/>
<dbReference type="HOGENOM" id="CLU_2730307_0_0_2"/>
<evidence type="ECO:0000313" key="2">
    <source>
        <dbReference type="Proteomes" id="UP000030710"/>
    </source>
</evidence>
<organism evidence="1 2">
    <name type="scientific">Haloquadratum walsbyi J07HQW2</name>
    <dbReference type="NCBI Taxonomy" id="1238425"/>
    <lineage>
        <taxon>Archaea</taxon>
        <taxon>Methanobacteriati</taxon>
        <taxon>Methanobacteriota</taxon>
        <taxon>Stenosarchaea group</taxon>
        <taxon>Halobacteria</taxon>
        <taxon>Halobacteriales</taxon>
        <taxon>Haloferacaceae</taxon>
        <taxon>Haloquadratum</taxon>
    </lineage>
</organism>
<protein>
    <submittedName>
        <fullName evidence="1">Uncharacterized protein</fullName>
    </submittedName>
</protein>
<dbReference type="Proteomes" id="UP000030710">
    <property type="component" value="Unassembled WGS sequence"/>
</dbReference>
<dbReference type="STRING" id="1238425.J07HQW2_02719"/>
<reference evidence="1 2" key="1">
    <citation type="journal article" date="2013" name="PLoS ONE">
        <title>Assembly-driven community genomics of a hypersaline microbial ecosystem.</title>
        <authorList>
            <person name="Podell S."/>
            <person name="Ugalde J.A."/>
            <person name="Narasingarao P."/>
            <person name="Banfield J.F."/>
            <person name="Heidelberg K.B."/>
            <person name="Allen E.E."/>
        </authorList>
    </citation>
    <scope>NUCLEOTIDE SEQUENCE [LARGE SCALE GENOMIC DNA]</scope>
    <source>
        <strain evidence="2">J07HQW2</strain>
    </source>
</reference>
<dbReference type="EMBL" id="KE356561">
    <property type="protein sequence ID" value="ERG96244.1"/>
    <property type="molecule type" value="Genomic_DNA"/>
</dbReference>
<dbReference type="RefSeq" id="WP_021055712.1">
    <property type="nucleotide sequence ID" value="NZ_KE356561.1"/>
</dbReference>
<gene>
    <name evidence="1" type="ORF">J07HQW2_02719</name>
</gene>